<proteinExistence type="predicted"/>
<keyword evidence="4 5" id="KW-0472">Membrane</keyword>
<feature type="transmembrane region" description="Helical" evidence="5">
    <location>
        <begin position="422"/>
        <end position="441"/>
    </location>
</feature>
<feature type="transmembrane region" description="Helical" evidence="5">
    <location>
        <begin position="380"/>
        <end position="401"/>
    </location>
</feature>
<feature type="transmembrane region" description="Helical" evidence="5">
    <location>
        <begin position="279"/>
        <end position="297"/>
    </location>
</feature>
<name>A0A1E4TDH0_9ASCO</name>
<dbReference type="Gene3D" id="1.20.1740.10">
    <property type="entry name" value="Amino acid/polyamine transporter I"/>
    <property type="match status" value="1"/>
</dbReference>
<feature type="transmembrane region" description="Helical" evidence="5">
    <location>
        <begin position="250"/>
        <end position="272"/>
    </location>
</feature>
<dbReference type="OrthoDB" id="5982228at2759"/>
<feature type="transmembrane region" description="Helical" evidence="5">
    <location>
        <begin position="351"/>
        <end position="368"/>
    </location>
</feature>
<dbReference type="GO" id="GO:0016020">
    <property type="term" value="C:membrane"/>
    <property type="evidence" value="ECO:0007669"/>
    <property type="project" value="UniProtKB-SubCell"/>
</dbReference>
<dbReference type="InterPro" id="IPR002293">
    <property type="entry name" value="AA/rel_permease1"/>
</dbReference>
<dbReference type="PANTHER" id="PTHR11785">
    <property type="entry name" value="AMINO ACID TRANSPORTER"/>
    <property type="match status" value="1"/>
</dbReference>
<evidence type="ECO:0008006" key="8">
    <source>
        <dbReference type="Google" id="ProtNLM"/>
    </source>
</evidence>
<feature type="transmembrane region" description="Helical" evidence="5">
    <location>
        <begin position="58"/>
        <end position="80"/>
    </location>
</feature>
<feature type="transmembrane region" description="Helical" evidence="5">
    <location>
        <begin position="101"/>
        <end position="128"/>
    </location>
</feature>
<reference evidence="7" key="1">
    <citation type="submission" date="2016-02" db="EMBL/GenBank/DDBJ databases">
        <title>Comparative genomics of biotechnologically important yeasts.</title>
        <authorList>
            <consortium name="DOE Joint Genome Institute"/>
            <person name="Riley R."/>
            <person name="Haridas S."/>
            <person name="Wolfe K.H."/>
            <person name="Lopes M.R."/>
            <person name="Hittinger C.T."/>
            <person name="Goker M."/>
            <person name="Salamov A."/>
            <person name="Wisecaver J."/>
            <person name="Long T.M."/>
            <person name="Aerts A.L."/>
            <person name="Barry K."/>
            <person name="Choi C."/>
            <person name="Clum A."/>
            <person name="Coughlan A.Y."/>
            <person name="Deshpande S."/>
            <person name="Douglass A.P."/>
            <person name="Hanson S.J."/>
            <person name="Klenk H.-P."/>
            <person name="Labutti K."/>
            <person name="Lapidus A."/>
            <person name="Lindquist E."/>
            <person name="Lipzen A."/>
            <person name="Meier-Kolthoff J.P."/>
            <person name="Ohm R.A."/>
            <person name="Otillar R.P."/>
            <person name="Pangilinan J."/>
            <person name="Peng Y."/>
            <person name="Rokas A."/>
            <person name="Rosa C.A."/>
            <person name="Scheuner C."/>
            <person name="Sibirny A.A."/>
            <person name="Slot J.C."/>
            <person name="Stielow J.B."/>
            <person name="Sun H."/>
            <person name="Kurtzman C.P."/>
            <person name="Blackwell M."/>
            <person name="Jeffries T.W."/>
            <person name="Grigoriev I.V."/>
        </authorList>
    </citation>
    <scope>NUCLEOTIDE SEQUENCE [LARGE SCALE GENOMIC DNA]</scope>
    <source>
        <strain evidence="7">NRRL Y-17796</strain>
    </source>
</reference>
<dbReference type="Pfam" id="PF13520">
    <property type="entry name" value="AA_permease_2"/>
    <property type="match status" value="1"/>
</dbReference>
<dbReference type="EMBL" id="KV453843">
    <property type="protein sequence ID" value="ODV89810.1"/>
    <property type="molecule type" value="Genomic_DNA"/>
</dbReference>
<dbReference type="InterPro" id="IPR050598">
    <property type="entry name" value="AminoAcid_Transporter"/>
</dbReference>
<feature type="transmembrane region" description="Helical" evidence="5">
    <location>
        <begin position="303"/>
        <end position="322"/>
    </location>
</feature>
<dbReference type="Proteomes" id="UP000095023">
    <property type="component" value="Unassembled WGS sequence"/>
</dbReference>
<keyword evidence="7" id="KW-1185">Reference proteome</keyword>
<protein>
    <recommendedName>
        <fullName evidence="8">Amino acid permease/ SLC12A domain-containing protein</fullName>
    </recommendedName>
</protein>
<organism evidence="6 7">
    <name type="scientific">Tortispora caseinolytica NRRL Y-17796</name>
    <dbReference type="NCBI Taxonomy" id="767744"/>
    <lineage>
        <taxon>Eukaryota</taxon>
        <taxon>Fungi</taxon>
        <taxon>Dikarya</taxon>
        <taxon>Ascomycota</taxon>
        <taxon>Saccharomycotina</taxon>
        <taxon>Trigonopsidomycetes</taxon>
        <taxon>Trigonopsidales</taxon>
        <taxon>Trigonopsidaceae</taxon>
        <taxon>Tortispora</taxon>
    </lineage>
</organism>
<dbReference type="AlphaFoldDB" id="A0A1E4TDH0"/>
<evidence type="ECO:0000256" key="4">
    <source>
        <dbReference type="ARBA" id="ARBA00023136"/>
    </source>
</evidence>
<evidence type="ECO:0000256" key="1">
    <source>
        <dbReference type="ARBA" id="ARBA00004141"/>
    </source>
</evidence>
<evidence type="ECO:0000256" key="2">
    <source>
        <dbReference type="ARBA" id="ARBA00022692"/>
    </source>
</evidence>
<dbReference type="GO" id="GO:0015179">
    <property type="term" value="F:L-amino acid transmembrane transporter activity"/>
    <property type="evidence" value="ECO:0007669"/>
    <property type="project" value="TreeGrafter"/>
</dbReference>
<accession>A0A1E4TDH0</accession>
<evidence type="ECO:0000256" key="3">
    <source>
        <dbReference type="ARBA" id="ARBA00022989"/>
    </source>
</evidence>
<evidence type="ECO:0000313" key="6">
    <source>
        <dbReference type="EMBL" id="ODV89810.1"/>
    </source>
</evidence>
<feature type="transmembrane region" description="Helical" evidence="5">
    <location>
        <begin position="170"/>
        <end position="190"/>
    </location>
</feature>
<dbReference type="PIRSF" id="PIRSF006060">
    <property type="entry name" value="AA_transporter"/>
    <property type="match status" value="1"/>
</dbReference>
<gene>
    <name evidence="6" type="ORF">CANCADRAFT_27600</name>
</gene>
<evidence type="ECO:0000256" key="5">
    <source>
        <dbReference type="SAM" id="Phobius"/>
    </source>
</evidence>
<evidence type="ECO:0000313" key="7">
    <source>
        <dbReference type="Proteomes" id="UP000095023"/>
    </source>
</evidence>
<feature type="transmembrane region" description="Helical" evidence="5">
    <location>
        <begin position="140"/>
        <end position="158"/>
    </location>
</feature>
<keyword evidence="3 5" id="KW-1133">Transmembrane helix</keyword>
<feature type="transmembrane region" description="Helical" evidence="5">
    <location>
        <begin position="453"/>
        <end position="475"/>
    </location>
</feature>
<comment type="subcellular location">
    <subcellularLocation>
        <location evidence="1">Membrane</location>
        <topology evidence="1">Multi-pass membrane protein</topology>
    </subcellularLocation>
</comment>
<sequence length="483" mass="52423">METDPLVARDDASSKHHQPRNLGVLSASSLIFNKMIGTGVFSTPSLIYASTGSLGISLILWILGGIFSLTGISVYLEFGLAIPKSGGEYHYLQRVYRKPQFLISCIFLTQMILVGFSSGNCLAFGQYLLFALGSQEPSDWNSRLIALAVLTLVCLLHAFKPAWGTRLGDILGVVKIGVLVLIIAGGIAALRMKDLPGLQNFEHFFANDGFGGSLYDYSVALLNIIYSYKGWENANYVLSEVHNPSRTLSIAGPLAVGATTILYVAVNLAYFAAIPKADIASSGVIVAGLFFRNVFGLTFGQRILPMLILLSNLGNILAVSFAQARVNQELGREGLLPYSDFWASTTNGSPAAGLLLHWIVSAIVLIAPPPGPAYQFIIDLYAYPGAWINVLVGAGLIYLHLHSVVEQWGAQYTDSVHFHSHDIINFVFLASNLFVVIVPFIPPPSSTVLAPGYPYYLVPLVGSLTLLLGVPYWFWLKSRIVHP</sequence>
<keyword evidence="2 5" id="KW-0812">Transmembrane</keyword>
<dbReference type="PANTHER" id="PTHR11785:SF382">
    <property type="entry name" value="LOW-AFFINITY METHIONINE PERMEASE"/>
    <property type="match status" value="1"/>
</dbReference>